<dbReference type="Proteomes" id="UP000005237">
    <property type="component" value="Unassembled WGS sequence"/>
</dbReference>
<proteinExistence type="predicted"/>
<dbReference type="Gene3D" id="3.30.420.10">
    <property type="entry name" value="Ribonuclease H-like superfamily/Ribonuclease H"/>
    <property type="match status" value="1"/>
</dbReference>
<protein>
    <submittedName>
        <fullName evidence="1">Uncharacterized protein</fullName>
    </submittedName>
</protein>
<keyword evidence="2" id="KW-1185">Reference proteome</keyword>
<reference evidence="2" key="1">
    <citation type="submission" date="2010-08" db="EMBL/GenBank/DDBJ databases">
        <authorList>
            <consortium name="Caenorhabditis japonica Sequencing Consortium"/>
            <person name="Wilson R.K."/>
        </authorList>
    </citation>
    <scope>NUCLEOTIDE SEQUENCE [LARGE SCALE GENOMIC DNA]</scope>
    <source>
        <strain evidence="2">DF5081</strain>
    </source>
</reference>
<dbReference type="EnsemblMetazoa" id="CJA28378.1">
    <property type="protein sequence ID" value="CJA28378.1"/>
    <property type="gene ID" value="WBGene00183952"/>
</dbReference>
<accession>A0A8R1E7Q0</accession>
<evidence type="ECO:0000313" key="1">
    <source>
        <dbReference type="EnsemblMetazoa" id="CJA28378.1"/>
    </source>
</evidence>
<dbReference type="AlphaFoldDB" id="A0A8R1E7Q0"/>
<sequence length="77" mass="8729">MGRFATKKVKVSEWPTNSPDLNSIENVQNLLSRAIGHTGKQFQTVANLTNTNEARSCHPSTLKMFETVYHCDKQLKH</sequence>
<reference evidence="1" key="2">
    <citation type="submission" date="2022-06" db="UniProtKB">
        <authorList>
            <consortium name="EnsemblMetazoa"/>
        </authorList>
    </citation>
    <scope>IDENTIFICATION</scope>
    <source>
        <strain evidence="1">DF5081</strain>
    </source>
</reference>
<name>A0A8R1E7Q0_CAEJA</name>
<dbReference type="InterPro" id="IPR036397">
    <property type="entry name" value="RNaseH_sf"/>
</dbReference>
<organism evidence="1 2">
    <name type="scientific">Caenorhabditis japonica</name>
    <dbReference type="NCBI Taxonomy" id="281687"/>
    <lineage>
        <taxon>Eukaryota</taxon>
        <taxon>Metazoa</taxon>
        <taxon>Ecdysozoa</taxon>
        <taxon>Nematoda</taxon>
        <taxon>Chromadorea</taxon>
        <taxon>Rhabditida</taxon>
        <taxon>Rhabditina</taxon>
        <taxon>Rhabditomorpha</taxon>
        <taxon>Rhabditoidea</taxon>
        <taxon>Rhabditidae</taxon>
        <taxon>Peloderinae</taxon>
        <taxon>Caenorhabditis</taxon>
    </lineage>
</organism>
<evidence type="ECO:0000313" key="2">
    <source>
        <dbReference type="Proteomes" id="UP000005237"/>
    </source>
</evidence>
<dbReference type="GO" id="GO:0003676">
    <property type="term" value="F:nucleic acid binding"/>
    <property type="evidence" value="ECO:0007669"/>
    <property type="project" value="InterPro"/>
</dbReference>